<evidence type="ECO:0000256" key="4">
    <source>
        <dbReference type="ARBA" id="ARBA00022723"/>
    </source>
</evidence>
<protein>
    <submittedName>
        <fullName evidence="10">Cytochrome P450</fullName>
    </submittedName>
</protein>
<gene>
    <name evidence="10" type="ORF">K444DRAFT_553820</name>
</gene>
<dbReference type="GeneID" id="36584710"/>
<name>A0A2J6TNN3_9HELO</name>
<dbReference type="PANTHER" id="PTHR24287:SF18">
    <property type="entry name" value="CYTOCHROME P450 MONOOXYGENASE APDE-RELATED"/>
    <property type="match status" value="1"/>
</dbReference>
<dbReference type="STRING" id="1095630.A0A2J6TNN3"/>
<evidence type="ECO:0000256" key="3">
    <source>
        <dbReference type="ARBA" id="ARBA00022617"/>
    </source>
</evidence>
<dbReference type="PRINTS" id="PR00464">
    <property type="entry name" value="EP450II"/>
</dbReference>
<dbReference type="PRINTS" id="PR01239">
    <property type="entry name" value="EP450IICYP52"/>
</dbReference>
<dbReference type="GO" id="GO:0020037">
    <property type="term" value="F:heme binding"/>
    <property type="evidence" value="ECO:0007669"/>
    <property type="project" value="InterPro"/>
</dbReference>
<evidence type="ECO:0000256" key="7">
    <source>
        <dbReference type="ARBA" id="ARBA00023033"/>
    </source>
</evidence>
<evidence type="ECO:0000256" key="1">
    <source>
        <dbReference type="ARBA" id="ARBA00001971"/>
    </source>
</evidence>
<dbReference type="PANTHER" id="PTHR24287">
    <property type="entry name" value="P450, PUTATIVE (EUROFUNG)-RELATED"/>
    <property type="match status" value="1"/>
</dbReference>
<dbReference type="SUPFAM" id="SSF48264">
    <property type="entry name" value="Cytochrome P450"/>
    <property type="match status" value="1"/>
</dbReference>
<dbReference type="EMBL" id="KZ613747">
    <property type="protein sequence ID" value="PMD64619.1"/>
    <property type="molecule type" value="Genomic_DNA"/>
</dbReference>
<dbReference type="PRINTS" id="PR00385">
    <property type="entry name" value="P450"/>
</dbReference>
<evidence type="ECO:0000256" key="8">
    <source>
        <dbReference type="PIRSR" id="PIRSR602402-1"/>
    </source>
</evidence>
<dbReference type="InterPro" id="IPR002974">
    <property type="entry name" value="Cyt_P450_E_CYP52_ascomycetes"/>
</dbReference>
<reference evidence="10 11" key="1">
    <citation type="submission" date="2016-04" db="EMBL/GenBank/DDBJ databases">
        <title>A degradative enzymes factory behind the ericoid mycorrhizal symbiosis.</title>
        <authorList>
            <consortium name="DOE Joint Genome Institute"/>
            <person name="Martino E."/>
            <person name="Morin E."/>
            <person name="Grelet G."/>
            <person name="Kuo A."/>
            <person name="Kohler A."/>
            <person name="Daghino S."/>
            <person name="Barry K."/>
            <person name="Choi C."/>
            <person name="Cichocki N."/>
            <person name="Clum A."/>
            <person name="Copeland A."/>
            <person name="Hainaut M."/>
            <person name="Haridas S."/>
            <person name="Labutti K."/>
            <person name="Lindquist E."/>
            <person name="Lipzen A."/>
            <person name="Khouja H.-R."/>
            <person name="Murat C."/>
            <person name="Ohm R."/>
            <person name="Olson A."/>
            <person name="Spatafora J."/>
            <person name="Veneault-Fourrey C."/>
            <person name="Henrissat B."/>
            <person name="Grigoriev I."/>
            <person name="Martin F."/>
            <person name="Perotto S."/>
        </authorList>
    </citation>
    <scope>NUCLEOTIDE SEQUENCE [LARGE SCALE GENOMIC DNA]</scope>
    <source>
        <strain evidence="10 11">E</strain>
    </source>
</reference>
<evidence type="ECO:0000256" key="2">
    <source>
        <dbReference type="ARBA" id="ARBA00010617"/>
    </source>
</evidence>
<dbReference type="InterPro" id="IPR017972">
    <property type="entry name" value="Cyt_P450_CS"/>
</dbReference>
<evidence type="ECO:0000256" key="9">
    <source>
        <dbReference type="RuleBase" id="RU000461"/>
    </source>
</evidence>
<dbReference type="OrthoDB" id="1470350at2759"/>
<dbReference type="Pfam" id="PF00067">
    <property type="entry name" value="p450"/>
    <property type="match status" value="1"/>
</dbReference>
<evidence type="ECO:0000256" key="5">
    <source>
        <dbReference type="ARBA" id="ARBA00023002"/>
    </source>
</evidence>
<comment type="cofactor">
    <cofactor evidence="1 8">
        <name>heme</name>
        <dbReference type="ChEBI" id="CHEBI:30413"/>
    </cofactor>
</comment>
<keyword evidence="5 9" id="KW-0560">Oxidoreductase</keyword>
<dbReference type="AlphaFoldDB" id="A0A2J6TNN3"/>
<organism evidence="10 11">
    <name type="scientific">Hyaloscypha bicolor E</name>
    <dbReference type="NCBI Taxonomy" id="1095630"/>
    <lineage>
        <taxon>Eukaryota</taxon>
        <taxon>Fungi</taxon>
        <taxon>Dikarya</taxon>
        <taxon>Ascomycota</taxon>
        <taxon>Pezizomycotina</taxon>
        <taxon>Leotiomycetes</taxon>
        <taxon>Helotiales</taxon>
        <taxon>Hyaloscyphaceae</taxon>
        <taxon>Hyaloscypha</taxon>
        <taxon>Hyaloscypha bicolor</taxon>
    </lineage>
</organism>
<dbReference type="Gene3D" id="1.10.630.10">
    <property type="entry name" value="Cytochrome P450"/>
    <property type="match status" value="1"/>
</dbReference>
<dbReference type="InterPro" id="IPR002402">
    <property type="entry name" value="Cyt_P450_E_grp-II"/>
</dbReference>
<keyword evidence="7 9" id="KW-0503">Monooxygenase</keyword>
<comment type="similarity">
    <text evidence="2 9">Belongs to the cytochrome P450 family.</text>
</comment>
<sequence length="517" mass="58597">MDGITPKSILGPSLLLLIAYLFLRRYQAQKADSLYIRQHNCQPLKTLPYKWPLALDLLYEAYRQAMEGRILRFFSNLVAPMPPTFEQKLLGLSGIDTVDPKNIEAVLGTQFNNFGMGDRPDVWRPLMGPGIFTQDGDDWKHSRDMLRPLFQSKRFDNFVEVQESAEALLKCIPDGKVVDFQPLFFRFTLDTTTYLLFGRSIRSLADNNEEAEAFGDSFRVSQNYLAHRGRLGPLHWLLNTKEFRDSNATVHRWIDGEIKEALANSSKEADERSTKPTDYGFLGSMMKETRDPKALRDALLNILLAGRDTTACMLTWTMRLLVSHEKVMAKLQDEIESVVGVGEDARHPDRTDMKKMLYLSYVLKEVLRLYPSVPLNSRAATKTTVLPTGGGADGKAPVFVKKGAPIGYAVYIMHRRKELYGSDAEAFRPERWDPNVDNEVNLKGIGWGYLPFNGGPRVCIGQEFALLEASYAIIRILQTFKRFERDPARDIPEVGQERQDVTLVLASGEGCWLRAST</sequence>
<keyword evidence="11" id="KW-1185">Reference proteome</keyword>
<dbReference type="PROSITE" id="PS00086">
    <property type="entry name" value="CYTOCHROME_P450"/>
    <property type="match status" value="1"/>
</dbReference>
<dbReference type="InParanoid" id="A0A2J6TNN3"/>
<evidence type="ECO:0000313" key="11">
    <source>
        <dbReference type="Proteomes" id="UP000235371"/>
    </source>
</evidence>
<dbReference type="InterPro" id="IPR001128">
    <property type="entry name" value="Cyt_P450"/>
</dbReference>
<keyword evidence="4 8" id="KW-0479">Metal-binding</keyword>
<dbReference type="RefSeq" id="XP_024741523.1">
    <property type="nucleotide sequence ID" value="XM_024876631.1"/>
</dbReference>
<keyword evidence="6 8" id="KW-0408">Iron</keyword>
<dbReference type="InterPro" id="IPR036396">
    <property type="entry name" value="Cyt_P450_sf"/>
</dbReference>
<evidence type="ECO:0000313" key="10">
    <source>
        <dbReference type="EMBL" id="PMD64619.1"/>
    </source>
</evidence>
<keyword evidence="3 8" id="KW-0349">Heme</keyword>
<dbReference type="CDD" id="cd11063">
    <property type="entry name" value="CYP52"/>
    <property type="match status" value="1"/>
</dbReference>
<evidence type="ECO:0000256" key="6">
    <source>
        <dbReference type="ARBA" id="ARBA00023004"/>
    </source>
</evidence>
<proteinExistence type="inferred from homology"/>
<accession>A0A2J6TNN3</accession>
<dbReference type="Proteomes" id="UP000235371">
    <property type="component" value="Unassembled WGS sequence"/>
</dbReference>
<dbReference type="GO" id="GO:0016712">
    <property type="term" value="F:oxidoreductase activity, acting on paired donors, with incorporation or reduction of molecular oxygen, reduced flavin or flavoprotein as one donor, and incorporation of one atom of oxygen"/>
    <property type="evidence" value="ECO:0007669"/>
    <property type="project" value="InterPro"/>
</dbReference>
<feature type="binding site" description="axial binding residue" evidence="8">
    <location>
        <position position="459"/>
    </location>
    <ligand>
        <name>heme</name>
        <dbReference type="ChEBI" id="CHEBI:30413"/>
    </ligand>
    <ligandPart>
        <name>Fe</name>
        <dbReference type="ChEBI" id="CHEBI:18248"/>
    </ligandPart>
</feature>
<dbReference type="InterPro" id="IPR047146">
    <property type="entry name" value="Cyt_P450_E_CYP52_fungi"/>
</dbReference>
<dbReference type="GO" id="GO:0005506">
    <property type="term" value="F:iron ion binding"/>
    <property type="evidence" value="ECO:0007669"/>
    <property type="project" value="InterPro"/>
</dbReference>